<dbReference type="Pfam" id="PF03127">
    <property type="entry name" value="GAT"/>
    <property type="match status" value="1"/>
</dbReference>
<dbReference type="Gene3D" id="2.60.40.1230">
    <property type="match status" value="1"/>
</dbReference>
<accession>A0A0N4ZHR2</accession>
<reference evidence="10" key="1">
    <citation type="submission" date="2017-02" db="UniProtKB">
        <authorList>
            <consortium name="WormBaseParasite"/>
        </authorList>
    </citation>
    <scope>IDENTIFICATION</scope>
</reference>
<dbReference type="GO" id="GO:0031267">
    <property type="term" value="F:small GTPase binding"/>
    <property type="evidence" value="ECO:0007669"/>
    <property type="project" value="InterPro"/>
</dbReference>
<dbReference type="PROSITE" id="PS50909">
    <property type="entry name" value="GAT"/>
    <property type="match status" value="1"/>
</dbReference>
<dbReference type="PROSITE" id="PS50179">
    <property type="entry name" value="VHS"/>
    <property type="match status" value="1"/>
</dbReference>
<feature type="domain" description="VHS" evidence="7">
    <location>
        <begin position="43"/>
        <end position="157"/>
    </location>
</feature>
<dbReference type="PANTHER" id="PTHR45905:SF1">
    <property type="entry name" value="GOLGI-LOCALIZED, GAMMA-ADAPTIN EAR CONTAINING, ARF BINDING PROTEIN"/>
    <property type="match status" value="1"/>
</dbReference>
<dbReference type="SUPFAM" id="SSF49348">
    <property type="entry name" value="Clathrin adaptor appendage domain"/>
    <property type="match status" value="1"/>
</dbReference>
<dbReference type="GO" id="GO:0035091">
    <property type="term" value="F:phosphatidylinositol binding"/>
    <property type="evidence" value="ECO:0007669"/>
    <property type="project" value="InterPro"/>
</dbReference>
<evidence type="ECO:0000256" key="2">
    <source>
        <dbReference type="ARBA" id="ARBA00004412"/>
    </source>
</evidence>
<dbReference type="SUPFAM" id="SSF48464">
    <property type="entry name" value="ENTH/VHS domain"/>
    <property type="match status" value="1"/>
</dbReference>
<feature type="domain" description="GAT" evidence="8">
    <location>
        <begin position="181"/>
        <end position="309"/>
    </location>
</feature>
<dbReference type="Pfam" id="PF18308">
    <property type="entry name" value="GGA_N-GAT"/>
    <property type="match status" value="1"/>
</dbReference>
<dbReference type="STRING" id="131310.A0A0N4ZHR2"/>
<dbReference type="SMART" id="SM00288">
    <property type="entry name" value="VHS"/>
    <property type="match status" value="1"/>
</dbReference>
<keyword evidence="6" id="KW-0653">Protein transport</keyword>
<dbReference type="Proteomes" id="UP000038045">
    <property type="component" value="Unplaced"/>
</dbReference>
<evidence type="ECO:0000259" key="8">
    <source>
        <dbReference type="PROSITE" id="PS50909"/>
    </source>
</evidence>
<dbReference type="Gene3D" id="1.20.5.170">
    <property type="match status" value="1"/>
</dbReference>
<comment type="similarity">
    <text evidence="3">Belongs to the GGA protein family.</text>
</comment>
<dbReference type="Gene3D" id="1.20.58.160">
    <property type="match status" value="1"/>
</dbReference>
<evidence type="ECO:0000256" key="4">
    <source>
        <dbReference type="ARBA" id="ARBA00022448"/>
    </source>
</evidence>
<evidence type="ECO:0000313" key="9">
    <source>
        <dbReference type="Proteomes" id="UP000038045"/>
    </source>
</evidence>
<evidence type="ECO:0000259" key="7">
    <source>
        <dbReference type="PROSITE" id="PS50179"/>
    </source>
</evidence>
<keyword evidence="4" id="KW-0813">Transport</keyword>
<keyword evidence="5" id="KW-0832">Ubl conjugation</keyword>
<dbReference type="InterPro" id="IPR008942">
    <property type="entry name" value="ENTH_VHS"/>
</dbReference>
<dbReference type="PANTHER" id="PTHR45905">
    <property type="entry name" value="GOLGI-LOCALIZED, GAMMA-ADAPTIN EAR CONTAINING, ARF BINDING PROTEIN"/>
    <property type="match status" value="1"/>
</dbReference>
<dbReference type="GO" id="GO:0006893">
    <property type="term" value="P:Golgi to plasma membrane transport"/>
    <property type="evidence" value="ECO:0007669"/>
    <property type="project" value="TreeGrafter"/>
</dbReference>
<dbReference type="InterPro" id="IPR013041">
    <property type="entry name" value="Clathrin_app_Ig-like_sf"/>
</dbReference>
<dbReference type="InterPro" id="IPR004152">
    <property type="entry name" value="GAT_dom"/>
</dbReference>
<sequence length="579" mass="67092">METKFSSNVLKGNIVDKPIEYFVAQSINPYLTEEERKESSNILCQRIINDVEGPQIAAKCFSHKITSPDHVEVSLALDVIEYSLRVCGYRLAVDLGKYRFLNSMIKLLSPRYLGNETPQTIKNKVIVMLYGWQKYIGHIGNFKEVYMLLKKQNLITSDPKVQIEDYVIESKKPVKMACFEDEEKSKLLASLLASKKIEDLQAANRLIKSLVRTEEKKTERKIKKMKDIDKAKEYICILYELLNNYSSATTTPEECRTIGELYSKTSKLQPIIQSYANETEDYESDFLGELLEVNDDILRVIEIYDKLFKYAEESKNKNDIVIHQNKDTGSDIKKVTWSDESEGSSLETVVNDDDDDDILSIWSRQTTPQISRKIMKPSIVLNSNDSCNKNLRKDYSNKELNKRYNLICEDLQDLEFSSITTIPQVDFKVKEDDVDPGLFLENFSVDVNDLEIETKDPLTIFDAYNIRIVLYYTKSKIKLQYKNTFITFVTITNFSTQMLSEIKFLIQSRAKIVNCKLEKTQCTELHPFNPLSAIKSINQIFYILPLSDNIQKCDFNFKLNFISKNNRYEEFGQFTLNLI</sequence>
<dbReference type="InterPro" id="IPR002014">
    <property type="entry name" value="VHS_dom"/>
</dbReference>
<dbReference type="SUPFAM" id="SSF89009">
    <property type="entry name" value="GAT-like domain"/>
    <property type="match status" value="1"/>
</dbReference>
<dbReference type="GO" id="GO:0005802">
    <property type="term" value="C:trans-Golgi network"/>
    <property type="evidence" value="ECO:0007669"/>
    <property type="project" value="InterPro"/>
</dbReference>
<evidence type="ECO:0000256" key="1">
    <source>
        <dbReference type="ARBA" id="ARBA00004150"/>
    </source>
</evidence>
<name>A0A0N4ZHR2_PARTI</name>
<proteinExistence type="inferred from homology"/>
<comment type="subcellular location">
    <subcellularLocation>
        <location evidence="2">Early endosome</location>
    </subcellularLocation>
    <subcellularLocation>
        <location evidence="1">Golgi apparatus</location>
        <location evidence="1">trans-Golgi network membrane</location>
        <topology evidence="1">Peripheral membrane protein</topology>
    </subcellularLocation>
</comment>
<evidence type="ECO:0000313" key="10">
    <source>
        <dbReference type="WBParaSite" id="PTRK_0000745800.1"/>
    </source>
</evidence>
<dbReference type="GO" id="GO:0006886">
    <property type="term" value="P:intracellular protein transport"/>
    <property type="evidence" value="ECO:0007669"/>
    <property type="project" value="InterPro"/>
</dbReference>
<dbReference type="InterPro" id="IPR038425">
    <property type="entry name" value="GAT_sf"/>
</dbReference>
<dbReference type="AlphaFoldDB" id="A0A0N4ZHR2"/>
<evidence type="ECO:0000256" key="3">
    <source>
        <dbReference type="ARBA" id="ARBA00008099"/>
    </source>
</evidence>
<dbReference type="WBParaSite" id="PTRK_0000745800.1">
    <property type="protein sequence ID" value="PTRK_0000745800.1"/>
    <property type="gene ID" value="PTRK_0000745800"/>
</dbReference>
<dbReference type="InterPro" id="IPR027422">
    <property type="entry name" value="GGA1-3"/>
</dbReference>
<dbReference type="Gene3D" id="1.25.40.90">
    <property type="match status" value="1"/>
</dbReference>
<organism evidence="9 10">
    <name type="scientific">Parastrongyloides trichosuri</name>
    <name type="common">Possum-specific nematode worm</name>
    <dbReference type="NCBI Taxonomy" id="131310"/>
    <lineage>
        <taxon>Eukaryota</taxon>
        <taxon>Metazoa</taxon>
        <taxon>Ecdysozoa</taxon>
        <taxon>Nematoda</taxon>
        <taxon>Chromadorea</taxon>
        <taxon>Rhabditida</taxon>
        <taxon>Tylenchina</taxon>
        <taxon>Panagrolaimomorpha</taxon>
        <taxon>Strongyloidoidea</taxon>
        <taxon>Strongyloididae</taxon>
        <taxon>Parastrongyloides</taxon>
    </lineage>
</organism>
<protein>
    <submittedName>
        <fullName evidence="10">VHS domain-containing protein</fullName>
    </submittedName>
</protein>
<dbReference type="GO" id="GO:0005769">
    <property type="term" value="C:early endosome"/>
    <property type="evidence" value="ECO:0007669"/>
    <property type="project" value="UniProtKB-SubCell"/>
</dbReference>
<dbReference type="GO" id="GO:0043130">
    <property type="term" value="F:ubiquitin binding"/>
    <property type="evidence" value="ECO:0007669"/>
    <property type="project" value="InterPro"/>
</dbReference>
<dbReference type="InterPro" id="IPR041198">
    <property type="entry name" value="GGA_N-GAT"/>
</dbReference>
<dbReference type="GO" id="GO:0034394">
    <property type="term" value="P:protein localization to cell surface"/>
    <property type="evidence" value="ECO:0007669"/>
    <property type="project" value="TreeGrafter"/>
</dbReference>
<evidence type="ECO:0000256" key="5">
    <source>
        <dbReference type="ARBA" id="ARBA00022843"/>
    </source>
</evidence>
<dbReference type="Pfam" id="PF00790">
    <property type="entry name" value="VHS"/>
    <property type="match status" value="1"/>
</dbReference>
<evidence type="ECO:0000256" key="6">
    <source>
        <dbReference type="ARBA" id="ARBA00022927"/>
    </source>
</evidence>
<keyword evidence="9" id="KW-1185">Reference proteome</keyword>